<sequence>MADKIVIMLLNLDLNVPGTLGAPFFQATVAAAMDIEVEIYFAARTTRLLIRGEAEKIYPGNAQQKSVYSFMQDAHESGARFYACAGAMDENGLTLDNAIAELDGVRGGGAFIGEVVEDNVATLTY</sequence>
<dbReference type="SUPFAM" id="SSF75169">
    <property type="entry name" value="DsrEFH-like"/>
    <property type="match status" value="1"/>
</dbReference>
<name>A0A1P8UI17_9GAMM</name>
<accession>A0A1P8UI17</accession>
<dbReference type="InterPro" id="IPR003787">
    <property type="entry name" value="Sulphur_relay_DsrE/F-like"/>
</dbReference>
<dbReference type="RefSeq" id="WP_076837042.1">
    <property type="nucleotide sequence ID" value="NZ_CP019434.1"/>
</dbReference>
<dbReference type="KEGG" id="afy:BW247_10110"/>
<keyword evidence="2" id="KW-1185">Reference proteome</keyword>
<protein>
    <submittedName>
        <fullName evidence="1">Peroxiredoxin</fullName>
    </submittedName>
</protein>
<dbReference type="PANTHER" id="PTHR34655">
    <property type="entry name" value="CONSERVED WITHIN P. AEROPHILUM"/>
    <property type="match status" value="1"/>
</dbReference>
<gene>
    <name evidence="1" type="ORF">BW247_10110</name>
</gene>
<dbReference type="InterPro" id="IPR027396">
    <property type="entry name" value="DsrEFH-like"/>
</dbReference>
<reference evidence="1 2" key="1">
    <citation type="submission" date="2017-01" db="EMBL/GenBank/DDBJ databases">
        <title>Draft sequence of Acidihalobacter ferrooxidans strain DSM 14175 (strain V8).</title>
        <authorList>
            <person name="Khaleque H.N."/>
            <person name="Ramsay J.P."/>
            <person name="Murphy R.J.T."/>
            <person name="Kaksonen A.H."/>
            <person name="Boxall N.J."/>
            <person name="Watkin E.L.J."/>
        </authorList>
    </citation>
    <scope>NUCLEOTIDE SEQUENCE [LARGE SCALE GENOMIC DNA]</scope>
    <source>
        <strain evidence="1 2">V8</strain>
    </source>
</reference>
<dbReference type="PANTHER" id="PTHR34655:SF2">
    <property type="entry name" value="PEROXIREDOXIN FAMILY PROTEIN"/>
    <property type="match status" value="1"/>
</dbReference>
<evidence type="ECO:0000313" key="2">
    <source>
        <dbReference type="Proteomes" id="UP000243807"/>
    </source>
</evidence>
<proteinExistence type="predicted"/>
<dbReference type="EMBL" id="CP019434">
    <property type="protein sequence ID" value="APZ43401.1"/>
    <property type="molecule type" value="Genomic_DNA"/>
</dbReference>
<dbReference type="OrthoDB" id="7932267at2"/>
<dbReference type="Pfam" id="PF02635">
    <property type="entry name" value="DsrE"/>
    <property type="match status" value="1"/>
</dbReference>
<evidence type="ECO:0000313" key="1">
    <source>
        <dbReference type="EMBL" id="APZ43401.1"/>
    </source>
</evidence>
<dbReference type="AlphaFoldDB" id="A0A1P8UI17"/>
<dbReference type="Gene3D" id="3.40.1260.10">
    <property type="entry name" value="DsrEFH-like"/>
    <property type="match status" value="1"/>
</dbReference>
<dbReference type="Proteomes" id="UP000243807">
    <property type="component" value="Chromosome"/>
</dbReference>
<organism evidence="1 2">
    <name type="scientific">Acidihalobacter ferrooxydans</name>
    <dbReference type="NCBI Taxonomy" id="1765967"/>
    <lineage>
        <taxon>Bacteria</taxon>
        <taxon>Pseudomonadati</taxon>
        <taxon>Pseudomonadota</taxon>
        <taxon>Gammaproteobacteria</taxon>
        <taxon>Chromatiales</taxon>
        <taxon>Ectothiorhodospiraceae</taxon>
        <taxon>Acidihalobacter</taxon>
    </lineage>
</organism>